<dbReference type="InterPro" id="IPR011060">
    <property type="entry name" value="RibuloseP-bd_barrel"/>
</dbReference>
<keyword evidence="4 7" id="KW-0368">Histidine biosynthesis</keyword>
<accession>A0AAE4MGT2</accession>
<comment type="function">
    <text evidence="7">IGPS catalyzes the conversion of PRFAR and glutamine to IGP, AICAR and glutamate. The HisF subunit catalyzes the cyclization activity that produces IGP and AICAR from PRFAR using the ammonia provided by the HisH subunit.</text>
</comment>
<comment type="caution">
    <text evidence="9">The sequence shown here is derived from an EMBL/GenBank/DDBJ whole genome shotgun (WGS) entry which is preliminary data.</text>
</comment>
<comment type="similarity">
    <text evidence="7 8">Belongs to the HisA/HisF family.</text>
</comment>
<evidence type="ECO:0000256" key="7">
    <source>
        <dbReference type="HAMAP-Rule" id="MF_01013"/>
    </source>
</evidence>
<dbReference type="GO" id="GO:0000105">
    <property type="term" value="P:L-histidine biosynthetic process"/>
    <property type="evidence" value="ECO:0007669"/>
    <property type="project" value="UniProtKB-UniRule"/>
</dbReference>
<dbReference type="NCBIfam" id="TIGR00735">
    <property type="entry name" value="hisF"/>
    <property type="match status" value="1"/>
</dbReference>
<feature type="active site" evidence="7">
    <location>
        <position position="138"/>
    </location>
</feature>
<sequence length="275" mass="29616">MKIMSKEKRVIPCLDLLLDEKGGRVVKGIEFEELIDAGDPVAFAKKYEAQGADALVFLDITASVQGRETLLDVIERASKEISIPFTIGGGISTMDHIQRMLDAGASKVSINTAGVKDPDFVAKAVEKYGSEKIVIAIDCKRNPDISVAGVHIFEEDGEKFWYEVVIMGGNEGTGMDVVDWAQEVENLGVCEILLTSKDRDGTQDGYDLPATRAVAEAVSIPVIASGGVGTIDHMVEGILEGDADAVLAASIFHFDKYTVSDVKEELKKHGIPVCE</sequence>
<evidence type="ECO:0000256" key="1">
    <source>
        <dbReference type="ARBA" id="ARBA00005091"/>
    </source>
</evidence>
<keyword evidence="3 7" id="KW-0028">Amino-acid biosynthesis</keyword>
<dbReference type="Gene3D" id="3.20.20.70">
    <property type="entry name" value="Aldolase class I"/>
    <property type="match status" value="1"/>
</dbReference>
<dbReference type="InterPro" id="IPR013785">
    <property type="entry name" value="Aldolase_TIM"/>
</dbReference>
<dbReference type="GO" id="GO:0016829">
    <property type="term" value="F:lyase activity"/>
    <property type="evidence" value="ECO:0007669"/>
    <property type="project" value="UniProtKB-KW"/>
</dbReference>
<evidence type="ECO:0000256" key="6">
    <source>
        <dbReference type="ARBA" id="ARBA00047838"/>
    </source>
</evidence>
<gene>
    <name evidence="7 9" type="primary">hisF</name>
    <name evidence="9" type="ORF">MsAg5_01700</name>
</gene>
<evidence type="ECO:0000256" key="2">
    <source>
        <dbReference type="ARBA" id="ARBA00022490"/>
    </source>
</evidence>
<dbReference type="Proteomes" id="UP001271789">
    <property type="component" value="Unassembled WGS sequence"/>
</dbReference>
<dbReference type="Pfam" id="PF00977">
    <property type="entry name" value="His_biosynth"/>
    <property type="match status" value="1"/>
</dbReference>
<dbReference type="AlphaFoldDB" id="A0AAE4MGT2"/>
<comment type="catalytic activity">
    <reaction evidence="6 7">
        <text>5-[(5-phospho-1-deoxy-D-ribulos-1-ylimino)methylamino]-1-(5-phospho-beta-D-ribosyl)imidazole-4-carboxamide + L-glutamine = D-erythro-1-(imidazol-4-yl)glycerol 3-phosphate + 5-amino-1-(5-phospho-beta-D-ribosyl)imidazole-4-carboxamide + L-glutamate + H(+)</text>
        <dbReference type="Rhea" id="RHEA:24793"/>
        <dbReference type="ChEBI" id="CHEBI:15378"/>
        <dbReference type="ChEBI" id="CHEBI:29985"/>
        <dbReference type="ChEBI" id="CHEBI:58278"/>
        <dbReference type="ChEBI" id="CHEBI:58359"/>
        <dbReference type="ChEBI" id="CHEBI:58475"/>
        <dbReference type="ChEBI" id="CHEBI:58525"/>
        <dbReference type="EC" id="4.3.2.10"/>
    </reaction>
</comment>
<proteinExistence type="inferred from homology"/>
<comment type="subunit">
    <text evidence="7">Heterodimer of HisH and HisF.</text>
</comment>
<dbReference type="GO" id="GO:0000107">
    <property type="term" value="F:imidazoleglycerol-phosphate synthase activity"/>
    <property type="evidence" value="ECO:0007669"/>
    <property type="project" value="UniProtKB-UniRule"/>
</dbReference>
<dbReference type="SUPFAM" id="SSF51366">
    <property type="entry name" value="Ribulose-phoshate binding barrel"/>
    <property type="match status" value="1"/>
</dbReference>
<evidence type="ECO:0000256" key="3">
    <source>
        <dbReference type="ARBA" id="ARBA00022605"/>
    </source>
</evidence>
<dbReference type="EMBL" id="JAWDKD010000003">
    <property type="protein sequence ID" value="MDV0446340.1"/>
    <property type="molecule type" value="Genomic_DNA"/>
</dbReference>
<dbReference type="HAMAP" id="MF_01013">
    <property type="entry name" value="HisF"/>
    <property type="match status" value="1"/>
</dbReference>
<name>A0AAE4MGT2_9EURY</name>
<keyword evidence="2 7" id="KW-0963">Cytoplasm</keyword>
<organism evidence="9 10">
    <name type="scientific">Methanolapillus africanus</name>
    <dbReference type="NCBI Taxonomy" id="3028297"/>
    <lineage>
        <taxon>Archaea</taxon>
        <taxon>Methanobacteriati</taxon>
        <taxon>Methanobacteriota</taxon>
        <taxon>Stenosarchaea group</taxon>
        <taxon>Methanomicrobia</taxon>
        <taxon>Methanosarcinales</taxon>
        <taxon>Methanosarcinaceae</taxon>
        <taxon>Methanolapillus</taxon>
    </lineage>
</organism>
<dbReference type="InterPro" id="IPR050064">
    <property type="entry name" value="IGPS_HisA/HisF"/>
</dbReference>
<dbReference type="PANTHER" id="PTHR21235:SF2">
    <property type="entry name" value="IMIDAZOLE GLYCEROL PHOSPHATE SYNTHASE HISHF"/>
    <property type="match status" value="1"/>
</dbReference>
<evidence type="ECO:0000256" key="5">
    <source>
        <dbReference type="ARBA" id="ARBA00023239"/>
    </source>
</evidence>
<comment type="subcellular location">
    <subcellularLocation>
        <location evidence="7">Cytoplasm</location>
    </subcellularLocation>
</comment>
<evidence type="ECO:0000313" key="9">
    <source>
        <dbReference type="EMBL" id="MDV0446340.1"/>
    </source>
</evidence>
<evidence type="ECO:0000256" key="8">
    <source>
        <dbReference type="RuleBase" id="RU003657"/>
    </source>
</evidence>
<dbReference type="GO" id="GO:0005737">
    <property type="term" value="C:cytoplasm"/>
    <property type="evidence" value="ECO:0007669"/>
    <property type="project" value="UniProtKB-SubCell"/>
</dbReference>
<dbReference type="EC" id="4.3.2.10" evidence="7"/>
<dbReference type="PANTHER" id="PTHR21235">
    <property type="entry name" value="IMIDAZOLE GLYCEROL PHOSPHATE SYNTHASE SUBUNIT HISF/H IGP SYNTHASE SUBUNIT HISF/H"/>
    <property type="match status" value="1"/>
</dbReference>
<evidence type="ECO:0000313" key="10">
    <source>
        <dbReference type="Proteomes" id="UP001271789"/>
    </source>
</evidence>
<dbReference type="CDD" id="cd04731">
    <property type="entry name" value="HisF"/>
    <property type="match status" value="1"/>
</dbReference>
<keyword evidence="5 7" id="KW-0456">Lyase</keyword>
<feature type="active site" evidence="7">
    <location>
        <position position="15"/>
    </location>
</feature>
<dbReference type="InterPro" id="IPR006062">
    <property type="entry name" value="His_biosynth"/>
</dbReference>
<comment type="pathway">
    <text evidence="1 7">Amino-acid biosynthesis; L-histidine biosynthesis; L-histidine from 5-phospho-alpha-D-ribose 1-diphosphate: step 5/9.</text>
</comment>
<protein>
    <recommendedName>
        <fullName evidence="7">Imidazole glycerol phosphate synthase subunit HisF</fullName>
        <ecNumber evidence="7">4.3.2.10</ecNumber>
    </recommendedName>
    <alternativeName>
        <fullName evidence="7">IGP synthase cyclase subunit</fullName>
    </alternativeName>
    <alternativeName>
        <fullName evidence="7">IGP synthase subunit HisF</fullName>
    </alternativeName>
    <alternativeName>
        <fullName evidence="7">ImGP synthase subunit HisF</fullName>
        <shortName evidence="7">IGPS subunit HisF</shortName>
    </alternativeName>
</protein>
<reference evidence="9" key="1">
    <citation type="submission" date="2023-06" db="EMBL/GenBank/DDBJ databases">
        <title>Genome sequence of Methanosarcinaceae archaeon Ag5.</title>
        <authorList>
            <person name="Protasov E."/>
            <person name="Platt K."/>
            <person name="Poehlein A."/>
            <person name="Daniel R."/>
            <person name="Brune A."/>
        </authorList>
    </citation>
    <scope>NUCLEOTIDE SEQUENCE</scope>
    <source>
        <strain evidence="9">Ag5</strain>
    </source>
</reference>
<keyword evidence="10" id="KW-1185">Reference proteome</keyword>
<dbReference type="InterPro" id="IPR004651">
    <property type="entry name" value="HisF"/>
</dbReference>
<evidence type="ECO:0000256" key="4">
    <source>
        <dbReference type="ARBA" id="ARBA00023102"/>
    </source>
</evidence>